<dbReference type="EMBL" id="CYGZ01000004">
    <property type="protein sequence ID" value="CUA79405.1"/>
    <property type="molecule type" value="Genomic_DNA"/>
</dbReference>
<dbReference type="Proteomes" id="UP000182738">
    <property type="component" value="Unassembled WGS sequence"/>
</dbReference>
<proteinExistence type="predicted"/>
<sequence length="51" mass="6037">MLPQLLIKMLQIIKIQYQIIIYLLGVLFGKSLTDWDDEEPVNQSYQKLQVD</sequence>
<organism evidence="1 2">
    <name type="scientific">Anoxybacillus suryakundensis</name>
    <dbReference type="NCBI Taxonomy" id="1325335"/>
    <lineage>
        <taxon>Bacteria</taxon>
        <taxon>Bacillati</taxon>
        <taxon>Bacillota</taxon>
        <taxon>Bacilli</taxon>
        <taxon>Bacillales</taxon>
        <taxon>Anoxybacillaceae</taxon>
        <taxon>Anoxybacillus</taxon>
    </lineage>
</organism>
<evidence type="ECO:0000313" key="1">
    <source>
        <dbReference type="EMBL" id="CUA79405.1"/>
    </source>
</evidence>
<protein>
    <submittedName>
        <fullName evidence="1">Uncharacterized protein</fullName>
    </submittedName>
</protein>
<keyword evidence="2" id="KW-1185">Reference proteome</keyword>
<evidence type="ECO:0000313" key="2">
    <source>
        <dbReference type="Proteomes" id="UP000182738"/>
    </source>
</evidence>
<name>A0A0K6GL17_9BACL</name>
<gene>
    <name evidence="1" type="ORF">Ga0061060_1041</name>
</gene>
<feature type="non-terminal residue" evidence="1">
    <location>
        <position position="51"/>
    </location>
</feature>
<accession>A0A0K6GL17</accession>
<reference evidence="2" key="1">
    <citation type="submission" date="2015-08" db="EMBL/GenBank/DDBJ databases">
        <authorList>
            <person name="Varghese N."/>
        </authorList>
    </citation>
    <scope>NUCLEOTIDE SEQUENCE [LARGE SCALE GENOMIC DNA]</scope>
    <source>
        <strain evidence="2">DSM 27374</strain>
    </source>
</reference>
<dbReference type="AlphaFoldDB" id="A0A0K6GL17"/>